<evidence type="ECO:0000256" key="4">
    <source>
        <dbReference type="ARBA" id="ARBA00024207"/>
    </source>
</evidence>
<evidence type="ECO:0008006" key="7">
    <source>
        <dbReference type="Google" id="ProtNLM"/>
    </source>
</evidence>
<comment type="caution">
    <text evidence="5">The sequence shown here is derived from an EMBL/GenBank/DDBJ whole genome shotgun (WGS) entry which is preliminary data.</text>
</comment>
<keyword evidence="1" id="KW-1277">Toxin-antitoxin system</keyword>
<evidence type="ECO:0000313" key="6">
    <source>
        <dbReference type="Proteomes" id="UP000228996"/>
    </source>
</evidence>
<evidence type="ECO:0000256" key="1">
    <source>
        <dbReference type="ARBA" id="ARBA00022649"/>
    </source>
</evidence>
<gene>
    <name evidence="5" type="ORF">COT44_03420</name>
</gene>
<dbReference type="PANTHER" id="PTHR33397:SF3">
    <property type="entry name" value="MRNA NUCLEASE HEPT"/>
    <property type="match status" value="1"/>
</dbReference>
<dbReference type="Proteomes" id="UP000228996">
    <property type="component" value="Unassembled WGS sequence"/>
</dbReference>
<proteinExistence type="inferred from homology"/>
<sequence length="144" mass="16713">MLNTEFIYQKIALIRQDLEFLDKMANLSFEEVAKDFYKYNTVQMLLMKIIGRAIDINEHLIDELANAETKSPGTYRETFLQLADLKILPADFASEIAKSAGFRNAIVHEYDKLDDFIIYKTIGEAVVQYTKYCHYVLDLISRKS</sequence>
<dbReference type="InterPro" id="IPR008201">
    <property type="entry name" value="HepT-like"/>
</dbReference>
<dbReference type="Pfam" id="PF01934">
    <property type="entry name" value="HepT-like"/>
    <property type="match status" value="1"/>
</dbReference>
<accession>A0A2M6XCR4</accession>
<comment type="similarity">
    <text evidence="4">Belongs to the HepT RNase toxin family.</text>
</comment>
<keyword evidence="3" id="KW-0378">Hydrolase</keyword>
<dbReference type="InterPro" id="IPR037038">
    <property type="entry name" value="HepT-like_sf"/>
</dbReference>
<organism evidence="5 6">
    <name type="scientific">Candidatus Shapirobacteria bacterium CG08_land_8_20_14_0_20_39_18</name>
    <dbReference type="NCBI Taxonomy" id="1974883"/>
    <lineage>
        <taxon>Bacteria</taxon>
        <taxon>Candidatus Shapironibacteriota</taxon>
    </lineage>
</organism>
<reference evidence="6" key="1">
    <citation type="submission" date="2017-09" db="EMBL/GenBank/DDBJ databases">
        <title>Depth-based differentiation of microbial function through sediment-hosted aquifers and enrichment of novel symbionts in the deep terrestrial subsurface.</title>
        <authorList>
            <person name="Probst A.J."/>
            <person name="Ladd B."/>
            <person name="Jarett J.K."/>
            <person name="Geller-Mcgrath D.E."/>
            <person name="Sieber C.M.K."/>
            <person name="Emerson J.B."/>
            <person name="Anantharaman K."/>
            <person name="Thomas B.C."/>
            <person name="Malmstrom R."/>
            <person name="Stieglmeier M."/>
            <person name="Klingl A."/>
            <person name="Woyke T."/>
            <person name="Ryan C.M."/>
            <person name="Banfield J.F."/>
        </authorList>
    </citation>
    <scope>NUCLEOTIDE SEQUENCE [LARGE SCALE GENOMIC DNA]</scope>
</reference>
<dbReference type="NCBIfam" id="NF047751">
    <property type="entry name" value="HepT_toxin"/>
    <property type="match status" value="1"/>
</dbReference>
<dbReference type="Gene3D" id="1.20.120.580">
    <property type="entry name" value="bsu32300-like"/>
    <property type="match status" value="1"/>
</dbReference>
<dbReference type="GO" id="GO:0016787">
    <property type="term" value="F:hydrolase activity"/>
    <property type="evidence" value="ECO:0007669"/>
    <property type="project" value="UniProtKB-KW"/>
</dbReference>
<evidence type="ECO:0000256" key="3">
    <source>
        <dbReference type="ARBA" id="ARBA00022801"/>
    </source>
</evidence>
<dbReference type="AlphaFoldDB" id="A0A2M6XCR4"/>
<dbReference type="GO" id="GO:0110001">
    <property type="term" value="C:toxin-antitoxin complex"/>
    <property type="evidence" value="ECO:0007669"/>
    <property type="project" value="InterPro"/>
</dbReference>
<evidence type="ECO:0000313" key="5">
    <source>
        <dbReference type="EMBL" id="PIU03468.1"/>
    </source>
</evidence>
<dbReference type="GO" id="GO:0004540">
    <property type="term" value="F:RNA nuclease activity"/>
    <property type="evidence" value="ECO:0007669"/>
    <property type="project" value="InterPro"/>
</dbReference>
<name>A0A2M6XCR4_9BACT</name>
<keyword evidence="2" id="KW-0540">Nuclease</keyword>
<dbReference type="EMBL" id="PEYO01000017">
    <property type="protein sequence ID" value="PIU03468.1"/>
    <property type="molecule type" value="Genomic_DNA"/>
</dbReference>
<dbReference type="PANTHER" id="PTHR33397">
    <property type="entry name" value="UPF0331 PROTEIN YUTE"/>
    <property type="match status" value="1"/>
</dbReference>
<protein>
    <recommendedName>
        <fullName evidence="7">DUF86 domain-containing protein</fullName>
    </recommendedName>
</protein>
<dbReference type="InterPro" id="IPR052379">
    <property type="entry name" value="Type_VII_TA_RNase"/>
</dbReference>
<evidence type="ECO:0000256" key="2">
    <source>
        <dbReference type="ARBA" id="ARBA00022722"/>
    </source>
</evidence>